<gene>
    <name evidence="1" type="ORF">PC117_g26533</name>
</gene>
<comment type="caution">
    <text evidence="1">The sequence shown here is derived from an EMBL/GenBank/DDBJ whole genome shotgun (WGS) entry which is preliminary data.</text>
</comment>
<accession>A0A8T1AIY2</accession>
<evidence type="ECO:0000313" key="2">
    <source>
        <dbReference type="Proteomes" id="UP000736787"/>
    </source>
</evidence>
<dbReference type="Proteomes" id="UP000736787">
    <property type="component" value="Unassembled WGS sequence"/>
</dbReference>
<name>A0A8T1AIY2_9STRA</name>
<sequence length="92" mass="9846">MFDADASVGDFAIPSDSDDESNNRNINEGEDAAGSSIDSTDLMMEADAMTTMQDTSENEVPNSARCARKASRMDSLVLLADLGQLNAREDPL</sequence>
<reference evidence="1" key="1">
    <citation type="submission" date="2018-10" db="EMBL/GenBank/DDBJ databases">
        <title>Effector identification in a new, highly contiguous assembly of the strawberry crown rot pathogen Phytophthora cactorum.</title>
        <authorList>
            <person name="Armitage A.D."/>
            <person name="Nellist C.F."/>
            <person name="Bates H."/>
            <person name="Vickerstaff R.J."/>
            <person name="Harrison R.J."/>
        </authorList>
    </citation>
    <scope>NUCLEOTIDE SEQUENCE</scope>
    <source>
        <strain evidence="1">4040</strain>
    </source>
</reference>
<protein>
    <submittedName>
        <fullName evidence="1">Uncharacterized protein</fullName>
    </submittedName>
</protein>
<proteinExistence type="predicted"/>
<dbReference type="AlphaFoldDB" id="A0A8T1AIY2"/>
<organism evidence="1 2">
    <name type="scientific">Phytophthora cactorum</name>
    <dbReference type="NCBI Taxonomy" id="29920"/>
    <lineage>
        <taxon>Eukaryota</taxon>
        <taxon>Sar</taxon>
        <taxon>Stramenopiles</taxon>
        <taxon>Oomycota</taxon>
        <taxon>Peronosporomycetes</taxon>
        <taxon>Peronosporales</taxon>
        <taxon>Peronosporaceae</taxon>
        <taxon>Phytophthora</taxon>
    </lineage>
</organism>
<evidence type="ECO:0000313" key="1">
    <source>
        <dbReference type="EMBL" id="KAG2880566.1"/>
    </source>
</evidence>
<dbReference type="VEuPathDB" id="FungiDB:PC110_g803"/>
<dbReference type="EMBL" id="RCMK01002511">
    <property type="protein sequence ID" value="KAG2880566.1"/>
    <property type="molecule type" value="Genomic_DNA"/>
</dbReference>